<dbReference type="EMBL" id="LZNA01000042">
    <property type="protein sequence ID" value="OBX79140.1"/>
    <property type="molecule type" value="Genomic_DNA"/>
</dbReference>
<dbReference type="PANTHER" id="PTHR37813:SF1">
    <property type="entry name" value="FELS-2 PROPHAGE PROTEIN"/>
    <property type="match status" value="1"/>
</dbReference>
<dbReference type="Pfam" id="PF10145">
    <property type="entry name" value="PhageMin_Tail"/>
    <property type="match status" value="1"/>
</dbReference>
<dbReference type="PANTHER" id="PTHR37813">
    <property type="entry name" value="FELS-2 PROPHAGE PROTEIN"/>
    <property type="match status" value="1"/>
</dbReference>
<reference evidence="5 6" key="1">
    <citation type="submission" date="2016-06" db="EMBL/GenBank/DDBJ databases">
        <title>Draft genome of Moraxella atlantae CCUG 59586.</title>
        <authorList>
            <person name="Salva-Serra F."/>
            <person name="Engstrom-Jakobsson H."/>
            <person name="Thorell K."/>
            <person name="Gonzales-Siles L."/>
            <person name="Karlsson R."/>
            <person name="Boulund F."/>
            <person name="Engstrand L."/>
            <person name="Kristiansson E."/>
            <person name="Moore E."/>
        </authorList>
    </citation>
    <scope>NUCLEOTIDE SEQUENCE [LARGE SCALE GENOMIC DNA]</scope>
    <source>
        <strain evidence="5 6">CCUG 59586</strain>
    </source>
</reference>
<feature type="transmembrane region" description="Helical" evidence="3">
    <location>
        <begin position="661"/>
        <end position="680"/>
    </location>
</feature>
<feature type="transmembrane region" description="Helical" evidence="3">
    <location>
        <begin position="512"/>
        <end position="540"/>
    </location>
</feature>
<name>A0A1B8QD25_9GAMM</name>
<proteinExistence type="predicted"/>
<protein>
    <submittedName>
        <fullName evidence="5">Phage tail tape measure protein</fullName>
    </submittedName>
</protein>
<gene>
    <name evidence="5" type="ORF">A9306_09010</name>
</gene>
<organism evidence="5 6">
    <name type="scientific">Faucicola atlantae</name>
    <dbReference type="NCBI Taxonomy" id="34059"/>
    <lineage>
        <taxon>Bacteria</taxon>
        <taxon>Pseudomonadati</taxon>
        <taxon>Pseudomonadota</taxon>
        <taxon>Gammaproteobacteria</taxon>
        <taxon>Moraxellales</taxon>
        <taxon>Moraxellaceae</taxon>
        <taxon>Faucicola</taxon>
    </lineage>
</organism>
<evidence type="ECO:0000256" key="1">
    <source>
        <dbReference type="ARBA" id="ARBA00022612"/>
    </source>
</evidence>
<feature type="domain" description="Phage tail tape measure protein" evidence="4">
    <location>
        <begin position="209"/>
        <end position="411"/>
    </location>
</feature>
<dbReference type="NCBIfam" id="TIGR01760">
    <property type="entry name" value="tape_meas_TP901"/>
    <property type="match status" value="1"/>
</dbReference>
<evidence type="ECO:0000256" key="3">
    <source>
        <dbReference type="SAM" id="Phobius"/>
    </source>
</evidence>
<evidence type="ECO:0000259" key="4">
    <source>
        <dbReference type="Pfam" id="PF10145"/>
    </source>
</evidence>
<feature type="transmembrane region" description="Helical" evidence="3">
    <location>
        <begin position="629"/>
        <end position="649"/>
    </location>
</feature>
<feature type="transmembrane region" description="Helical" evidence="3">
    <location>
        <begin position="578"/>
        <end position="601"/>
    </location>
</feature>
<keyword evidence="3" id="KW-0472">Membrane</keyword>
<keyword evidence="1" id="KW-1188">Viral release from host cell</keyword>
<evidence type="ECO:0000313" key="5">
    <source>
        <dbReference type="EMBL" id="OBX79140.1"/>
    </source>
</evidence>
<evidence type="ECO:0000313" key="6">
    <source>
        <dbReference type="Proteomes" id="UP000092616"/>
    </source>
</evidence>
<keyword evidence="3" id="KW-0812">Transmembrane</keyword>
<dbReference type="Proteomes" id="UP000092616">
    <property type="component" value="Unassembled WGS sequence"/>
</dbReference>
<accession>A0A1B8QD25</accession>
<keyword evidence="3" id="KW-1133">Transmembrane helix</keyword>
<dbReference type="AlphaFoldDB" id="A0A1B8QD25"/>
<sequence>MSSQADRLTRAFQQTNGEMRTLQNQQRLISAFHSQSAALRETQQEFSQAHARLTVLRQEMAATANPSQTLIRRFEQAEERVERLNNRLQSQNQTLNQTRDRLHDLGMNTANLSHDEQRLADSINRTNAQLEERRRRMERVQQIQERYHQQQQKLQNIRNTATAVAVGGAAALALPIKEYAQAEDAAMGLKVSMMDATGKVAPEFEKINALAERLGTSLPGSTADFSSMMAKLVQQGISFKDILGGVGEASANLAVVMKMPFADAAEFAAKMQDATKTSAADMTALMDVIQKSYYLGVDSTNMLSGFSKISAGMKTIKMEGLAGAKAIAPLLVMADQAAMAGESAGNAYSKIFAKMMDTKNIAKSLKGTGMGMDFTNGKGEFGGLDNMFKQLEKLKGLSTAARLPILSQMFGNDAETIQALNLLIDKGKAGYDETIAKMEQQASLQLRVNAQLSTLANLWDSAKGTFSSVMVLFGEALAPDIKALVEWITNMTEKIGDWAKANPELATNIMRVVAVVTILAVALAALSAVALTIIGPIALLRTAMVTLSSMGSAGQMFSGLVTGFNTVRTAITAITTGIGLSGIIMPLMALAVVALVIIQYWQPIKAFFTGLWQGISAGLTPAVEALKAAFAPLAPILSSLGSAFINLLTPMNFSASTLNTVQAAGYAVGAVIGSLVSTFISAGSAMGTFAGMVVVYGGQAVSYVASLPSRIMAFLSGLPAQMAAMGSQIMTGLKNGIMNSANAVLDGIKSVASRIKSAFTGLMGIRSPSRIFMSYGGHLMTGLANGINNNANLPLSATTALAGQISDQAPLGFDTRATVLPSRGMGGSGMAMGYAGGGGITININGATDPQAVAREVERVLSQRERNLQARNRSRLADID</sequence>
<keyword evidence="2" id="KW-0175">Coiled coil</keyword>
<evidence type="ECO:0000256" key="2">
    <source>
        <dbReference type="SAM" id="Coils"/>
    </source>
</evidence>
<feature type="coiled-coil region" evidence="2">
    <location>
        <begin position="5"/>
        <end position="160"/>
    </location>
</feature>
<comment type="caution">
    <text evidence="5">The sequence shown here is derived from an EMBL/GenBank/DDBJ whole genome shotgun (WGS) entry which is preliminary data.</text>
</comment>
<keyword evidence="6" id="KW-1185">Reference proteome</keyword>
<dbReference type="InterPro" id="IPR010090">
    <property type="entry name" value="Phage_tape_meas"/>
</dbReference>